<evidence type="ECO:0000256" key="2">
    <source>
        <dbReference type="ARBA" id="ARBA00022771"/>
    </source>
</evidence>
<feature type="zinc finger region" description="UBR-type" evidence="4">
    <location>
        <begin position="54"/>
        <end position="137"/>
    </location>
</feature>
<keyword evidence="5" id="KW-0732">Signal</keyword>
<feature type="domain" description="UBR-type" evidence="6">
    <location>
        <begin position="54"/>
        <end position="137"/>
    </location>
</feature>
<dbReference type="WBParaSite" id="Hba_15199">
    <property type="protein sequence ID" value="Hba_15199"/>
    <property type="gene ID" value="Hba_15199"/>
</dbReference>
<dbReference type="AlphaFoldDB" id="A0A1I7XCF0"/>
<dbReference type="Proteomes" id="UP000095283">
    <property type="component" value="Unplaced"/>
</dbReference>
<feature type="chain" id="PRO_5009311096" evidence="5">
    <location>
        <begin position="22"/>
        <end position="173"/>
    </location>
</feature>
<dbReference type="InterPro" id="IPR003126">
    <property type="entry name" value="Znf_UBR"/>
</dbReference>
<dbReference type="Pfam" id="PF00628">
    <property type="entry name" value="PHD"/>
    <property type="match status" value="1"/>
</dbReference>
<keyword evidence="1" id="KW-0479">Metal-binding</keyword>
<dbReference type="Gene3D" id="3.30.40.10">
    <property type="entry name" value="Zinc/RING finger domain, C3HC4 (zinc finger)"/>
    <property type="match status" value="1"/>
</dbReference>
<proteinExistence type="predicted"/>
<dbReference type="InterPro" id="IPR019787">
    <property type="entry name" value="Znf_PHD-finger"/>
</dbReference>
<protein>
    <submittedName>
        <fullName evidence="8">UBR-type domain-containing protein</fullName>
    </submittedName>
</protein>
<dbReference type="InterPro" id="IPR040204">
    <property type="entry name" value="UBR7"/>
</dbReference>
<dbReference type="PANTHER" id="PTHR13513">
    <property type="entry name" value="E3 UBIQUITIN-PROTEIN LIGASE UBR7"/>
    <property type="match status" value="1"/>
</dbReference>
<dbReference type="PROSITE" id="PS51157">
    <property type="entry name" value="ZF_UBR"/>
    <property type="match status" value="1"/>
</dbReference>
<dbReference type="SUPFAM" id="SSF57903">
    <property type="entry name" value="FYVE/PHD zinc finger"/>
    <property type="match status" value="1"/>
</dbReference>
<evidence type="ECO:0000313" key="8">
    <source>
        <dbReference type="WBParaSite" id="Hba_15199"/>
    </source>
</evidence>
<sequence length="173" mass="19586">MEFPNFFHLIFSILDLVIVHEDVDDPLVTIQDVLDVDRYNKETARCLLGGQDSSVCTYPEGYKPRQPLFACLTCTPPPNGGGVCYGCSVHCHEGHMKASFNPHNMYNDNFAGVFCVCKKLFPNEIDEPMLQCAVCEDWFHLSHLDEKLNTTRDIDEVADTQSLVCYKNFLVLS</sequence>
<reference evidence="8" key="1">
    <citation type="submission" date="2016-11" db="UniProtKB">
        <authorList>
            <consortium name="WormBaseParasite"/>
        </authorList>
    </citation>
    <scope>IDENTIFICATION</scope>
</reference>
<evidence type="ECO:0000259" key="6">
    <source>
        <dbReference type="PROSITE" id="PS51157"/>
    </source>
</evidence>
<keyword evidence="7" id="KW-1185">Reference proteome</keyword>
<keyword evidence="3" id="KW-0862">Zinc</keyword>
<accession>A0A1I7XCF0</accession>
<evidence type="ECO:0000256" key="3">
    <source>
        <dbReference type="ARBA" id="ARBA00022833"/>
    </source>
</evidence>
<dbReference type="GO" id="GO:0008270">
    <property type="term" value="F:zinc ion binding"/>
    <property type="evidence" value="ECO:0007669"/>
    <property type="project" value="UniProtKB-KW"/>
</dbReference>
<evidence type="ECO:0000256" key="1">
    <source>
        <dbReference type="ARBA" id="ARBA00022723"/>
    </source>
</evidence>
<name>A0A1I7XCF0_HETBA</name>
<dbReference type="InterPro" id="IPR013083">
    <property type="entry name" value="Znf_RING/FYVE/PHD"/>
</dbReference>
<dbReference type="SMART" id="SM00396">
    <property type="entry name" value="ZnF_UBR1"/>
    <property type="match status" value="1"/>
</dbReference>
<dbReference type="PANTHER" id="PTHR13513:SF9">
    <property type="entry name" value="E3 UBIQUITIN-PROTEIN LIGASE UBR7-RELATED"/>
    <property type="match status" value="1"/>
</dbReference>
<dbReference type="GO" id="GO:0005737">
    <property type="term" value="C:cytoplasm"/>
    <property type="evidence" value="ECO:0007669"/>
    <property type="project" value="TreeGrafter"/>
</dbReference>
<evidence type="ECO:0000256" key="5">
    <source>
        <dbReference type="SAM" id="SignalP"/>
    </source>
</evidence>
<feature type="signal peptide" evidence="5">
    <location>
        <begin position="1"/>
        <end position="21"/>
    </location>
</feature>
<dbReference type="GO" id="GO:0061630">
    <property type="term" value="F:ubiquitin protein ligase activity"/>
    <property type="evidence" value="ECO:0007669"/>
    <property type="project" value="InterPro"/>
</dbReference>
<organism evidence="7 8">
    <name type="scientific">Heterorhabditis bacteriophora</name>
    <name type="common">Entomopathogenic nematode worm</name>
    <dbReference type="NCBI Taxonomy" id="37862"/>
    <lineage>
        <taxon>Eukaryota</taxon>
        <taxon>Metazoa</taxon>
        <taxon>Ecdysozoa</taxon>
        <taxon>Nematoda</taxon>
        <taxon>Chromadorea</taxon>
        <taxon>Rhabditida</taxon>
        <taxon>Rhabditina</taxon>
        <taxon>Rhabditomorpha</taxon>
        <taxon>Strongyloidea</taxon>
        <taxon>Heterorhabditidae</taxon>
        <taxon>Heterorhabditis</taxon>
    </lineage>
</organism>
<keyword evidence="2" id="KW-0863">Zinc-finger</keyword>
<dbReference type="InterPro" id="IPR011011">
    <property type="entry name" value="Znf_FYVE_PHD"/>
</dbReference>
<evidence type="ECO:0000256" key="4">
    <source>
        <dbReference type="PROSITE-ProRule" id="PRU00508"/>
    </source>
</evidence>
<evidence type="ECO:0000313" key="7">
    <source>
        <dbReference type="Proteomes" id="UP000095283"/>
    </source>
</evidence>